<proteinExistence type="predicted"/>
<evidence type="ECO:0000313" key="3">
    <source>
        <dbReference type="Proteomes" id="UP001459277"/>
    </source>
</evidence>
<gene>
    <name evidence="2" type="ORF">SO802_027834</name>
</gene>
<dbReference type="GO" id="GO:0004523">
    <property type="term" value="F:RNA-DNA hybrid ribonuclease activity"/>
    <property type="evidence" value="ECO:0007669"/>
    <property type="project" value="InterPro"/>
</dbReference>
<protein>
    <recommendedName>
        <fullName evidence="1">RNase H type-1 domain-containing protein</fullName>
    </recommendedName>
</protein>
<feature type="domain" description="RNase H type-1" evidence="1">
    <location>
        <begin position="6"/>
        <end position="120"/>
    </location>
</feature>
<dbReference type="GO" id="GO:0003676">
    <property type="term" value="F:nucleic acid binding"/>
    <property type="evidence" value="ECO:0007669"/>
    <property type="project" value="InterPro"/>
</dbReference>
<dbReference type="InterPro" id="IPR036397">
    <property type="entry name" value="RNaseH_sf"/>
</dbReference>
<dbReference type="PANTHER" id="PTHR47074">
    <property type="entry name" value="BNAC02G40300D PROTEIN"/>
    <property type="match status" value="1"/>
</dbReference>
<dbReference type="SUPFAM" id="SSF53098">
    <property type="entry name" value="Ribonuclease H-like"/>
    <property type="match status" value="1"/>
</dbReference>
<name>A0AAW2BRU9_9ROSI</name>
<dbReference type="EMBL" id="JAZDWU010000010">
    <property type="protein sequence ID" value="KAK9987595.1"/>
    <property type="molecule type" value="Genomic_DNA"/>
</dbReference>
<comment type="caution">
    <text evidence="2">The sequence shown here is derived from an EMBL/GenBank/DDBJ whole genome shotgun (WGS) entry which is preliminary data.</text>
</comment>
<dbReference type="AlphaFoldDB" id="A0AAW2BRU9"/>
<dbReference type="PANTHER" id="PTHR47074:SF48">
    <property type="entry name" value="POLYNUCLEOTIDYL TRANSFERASE, RIBONUCLEASE H-LIKE SUPERFAMILY PROTEIN"/>
    <property type="match status" value="1"/>
</dbReference>
<dbReference type="InterPro" id="IPR012337">
    <property type="entry name" value="RNaseH-like_sf"/>
</dbReference>
<dbReference type="CDD" id="cd06222">
    <property type="entry name" value="RNase_H_like"/>
    <property type="match status" value="1"/>
</dbReference>
<sequence>MGAIFNEMGAAGLGVVIRDSKGIVIGALAEQIPLPNSVATVEALACRRAVFFAKEMSIFEATFERDAEIVTNALKDGGSNHPKFGHVINDSLVLASDFCFYSFSHVKRLGNSIAHFLARKSKSGNEL</sequence>
<dbReference type="InterPro" id="IPR002156">
    <property type="entry name" value="RNaseH_domain"/>
</dbReference>
<dbReference type="InterPro" id="IPR052929">
    <property type="entry name" value="RNase_H-like_EbsB-rel"/>
</dbReference>
<organism evidence="2 3">
    <name type="scientific">Lithocarpus litseifolius</name>
    <dbReference type="NCBI Taxonomy" id="425828"/>
    <lineage>
        <taxon>Eukaryota</taxon>
        <taxon>Viridiplantae</taxon>
        <taxon>Streptophyta</taxon>
        <taxon>Embryophyta</taxon>
        <taxon>Tracheophyta</taxon>
        <taxon>Spermatophyta</taxon>
        <taxon>Magnoliopsida</taxon>
        <taxon>eudicotyledons</taxon>
        <taxon>Gunneridae</taxon>
        <taxon>Pentapetalae</taxon>
        <taxon>rosids</taxon>
        <taxon>fabids</taxon>
        <taxon>Fagales</taxon>
        <taxon>Fagaceae</taxon>
        <taxon>Lithocarpus</taxon>
    </lineage>
</organism>
<dbReference type="Gene3D" id="3.30.420.10">
    <property type="entry name" value="Ribonuclease H-like superfamily/Ribonuclease H"/>
    <property type="match status" value="1"/>
</dbReference>
<evidence type="ECO:0000313" key="2">
    <source>
        <dbReference type="EMBL" id="KAK9987595.1"/>
    </source>
</evidence>
<dbReference type="Pfam" id="PF13456">
    <property type="entry name" value="RVT_3"/>
    <property type="match status" value="1"/>
</dbReference>
<dbReference type="InterPro" id="IPR044730">
    <property type="entry name" value="RNase_H-like_dom_plant"/>
</dbReference>
<evidence type="ECO:0000259" key="1">
    <source>
        <dbReference type="Pfam" id="PF13456"/>
    </source>
</evidence>
<accession>A0AAW2BRU9</accession>
<dbReference type="Proteomes" id="UP001459277">
    <property type="component" value="Unassembled WGS sequence"/>
</dbReference>
<reference evidence="2 3" key="1">
    <citation type="submission" date="2024-01" db="EMBL/GenBank/DDBJ databases">
        <title>A telomere-to-telomere, gap-free genome of sweet tea (Lithocarpus litseifolius).</title>
        <authorList>
            <person name="Zhou J."/>
        </authorList>
    </citation>
    <scope>NUCLEOTIDE SEQUENCE [LARGE SCALE GENOMIC DNA]</scope>
    <source>
        <strain evidence="2">Zhou-2022a</strain>
        <tissue evidence="2">Leaf</tissue>
    </source>
</reference>
<keyword evidence="3" id="KW-1185">Reference proteome</keyword>